<gene>
    <name evidence="1" type="ORF">B1B_17970</name>
</gene>
<name>T0Y9H1_9ZZZZ</name>
<sequence length="84" mass="9654">EVKRVNRKVKTKYVGYLGKNPSSKKEISGKDILPYVERLLDAEISDSGIRNILKRIGIDCDISPIRKIVLENDLKLKKTFVRIK</sequence>
<reference evidence="1" key="1">
    <citation type="submission" date="2013-08" db="EMBL/GenBank/DDBJ databases">
        <authorList>
            <person name="Mendez C."/>
            <person name="Richter M."/>
            <person name="Ferrer M."/>
            <person name="Sanchez J."/>
        </authorList>
    </citation>
    <scope>NUCLEOTIDE SEQUENCE</scope>
</reference>
<evidence type="ECO:0000313" key="1">
    <source>
        <dbReference type="EMBL" id="EQD31821.1"/>
    </source>
</evidence>
<comment type="caution">
    <text evidence="1">The sequence shown here is derived from an EMBL/GenBank/DDBJ whole genome shotgun (WGS) entry which is preliminary data.</text>
</comment>
<dbReference type="EMBL" id="AUZY01012016">
    <property type="protein sequence ID" value="EQD31821.1"/>
    <property type="molecule type" value="Genomic_DNA"/>
</dbReference>
<proteinExistence type="predicted"/>
<accession>T0Y9H1</accession>
<protein>
    <submittedName>
        <fullName evidence="1">Uncharacterized protein</fullName>
    </submittedName>
</protein>
<organism evidence="1">
    <name type="scientific">mine drainage metagenome</name>
    <dbReference type="NCBI Taxonomy" id="410659"/>
    <lineage>
        <taxon>unclassified sequences</taxon>
        <taxon>metagenomes</taxon>
        <taxon>ecological metagenomes</taxon>
    </lineage>
</organism>
<dbReference type="AlphaFoldDB" id="T0Y9H1"/>
<reference evidence="1" key="2">
    <citation type="journal article" date="2014" name="ISME J.">
        <title>Microbial stratification in low pH oxic and suboxic macroscopic growths along an acid mine drainage.</title>
        <authorList>
            <person name="Mendez-Garcia C."/>
            <person name="Mesa V."/>
            <person name="Sprenger R.R."/>
            <person name="Richter M."/>
            <person name="Diez M.S."/>
            <person name="Solano J."/>
            <person name="Bargiela R."/>
            <person name="Golyshina O.V."/>
            <person name="Manteca A."/>
            <person name="Ramos J.L."/>
            <person name="Gallego J.R."/>
            <person name="Llorente I."/>
            <person name="Martins Dos Santos V.A."/>
            <person name="Jensen O.N."/>
            <person name="Pelaez A.I."/>
            <person name="Sanchez J."/>
            <person name="Ferrer M."/>
        </authorList>
    </citation>
    <scope>NUCLEOTIDE SEQUENCE</scope>
</reference>
<feature type="non-terminal residue" evidence="1">
    <location>
        <position position="1"/>
    </location>
</feature>